<keyword evidence="7" id="KW-1133">Transmembrane helix</keyword>
<proteinExistence type="evidence at transcript level"/>
<dbReference type="PANTHER" id="PTHR14186">
    <property type="entry name" value="INSULIN-LIKE GROWTH FACTOR BINDING PROTEIN-RELATED"/>
    <property type="match status" value="1"/>
</dbReference>
<evidence type="ECO:0000259" key="10">
    <source>
        <dbReference type="PROSITE" id="PS51465"/>
    </source>
</evidence>
<dbReference type="InterPro" id="IPR003598">
    <property type="entry name" value="Ig_sub2"/>
</dbReference>
<dbReference type="SUPFAM" id="SSF57184">
    <property type="entry name" value="Growth factor receptor domain"/>
    <property type="match status" value="1"/>
</dbReference>
<keyword evidence="3" id="KW-0732">Signal</keyword>
<keyword evidence="4" id="KW-1015">Disulfide bond</keyword>
<dbReference type="InterPro" id="IPR036058">
    <property type="entry name" value="Kazal_dom_sf"/>
</dbReference>
<organism evidence="11">
    <name type="scientific">Tachysurus fulvidraco</name>
    <name type="common">Yellow catfish</name>
    <name type="synonym">Pimelodus fulvidraco</name>
    <dbReference type="NCBI Taxonomy" id="1234273"/>
    <lineage>
        <taxon>Eukaryota</taxon>
        <taxon>Metazoa</taxon>
        <taxon>Chordata</taxon>
        <taxon>Craniata</taxon>
        <taxon>Vertebrata</taxon>
        <taxon>Euteleostomi</taxon>
        <taxon>Actinopterygii</taxon>
        <taxon>Neopterygii</taxon>
        <taxon>Teleostei</taxon>
        <taxon>Ostariophysi</taxon>
        <taxon>Siluriformes</taxon>
        <taxon>Bagridae</taxon>
        <taxon>Tachysurus</taxon>
    </lineage>
</organism>
<dbReference type="SUPFAM" id="SSF48726">
    <property type="entry name" value="Immunoglobulin"/>
    <property type="match status" value="1"/>
</dbReference>
<dbReference type="InterPro" id="IPR009030">
    <property type="entry name" value="Growth_fac_rcpt_cys_sf"/>
</dbReference>
<dbReference type="PROSITE" id="PS51323">
    <property type="entry name" value="IGFBP_N_2"/>
    <property type="match status" value="1"/>
</dbReference>
<dbReference type="SMART" id="SM00409">
    <property type="entry name" value="IG"/>
    <property type="match status" value="1"/>
</dbReference>
<feature type="domain" description="Ig-like" evidence="8">
    <location>
        <begin position="174"/>
        <end position="275"/>
    </location>
</feature>
<evidence type="ECO:0000256" key="4">
    <source>
        <dbReference type="ARBA" id="ARBA00023157"/>
    </source>
</evidence>
<comment type="subcellular location">
    <subcellularLocation>
        <location evidence="1">Secreted</location>
    </subcellularLocation>
</comment>
<dbReference type="Gene3D" id="3.30.60.30">
    <property type="match status" value="1"/>
</dbReference>
<dbReference type="PROSITE" id="PS51465">
    <property type="entry name" value="KAZAL_2"/>
    <property type="match status" value="1"/>
</dbReference>
<evidence type="ECO:0000313" key="11">
    <source>
        <dbReference type="EMBL" id="AMS35119.1"/>
    </source>
</evidence>
<dbReference type="Pfam" id="PF13927">
    <property type="entry name" value="Ig_3"/>
    <property type="match status" value="1"/>
</dbReference>
<dbReference type="InterPro" id="IPR013783">
    <property type="entry name" value="Ig-like_fold"/>
</dbReference>
<dbReference type="AlphaFoldDB" id="A0A288NAB8"/>
<dbReference type="PANTHER" id="PTHR14186:SF19">
    <property type="entry name" value="INSULIN-LIKE GROWTH FACTOR-BINDING PROTEIN 7"/>
    <property type="match status" value="1"/>
</dbReference>
<keyword evidence="7" id="KW-0812">Transmembrane</keyword>
<evidence type="ECO:0000256" key="5">
    <source>
        <dbReference type="ARBA" id="ARBA00023319"/>
    </source>
</evidence>
<evidence type="ECO:0000256" key="3">
    <source>
        <dbReference type="ARBA" id="ARBA00022729"/>
    </source>
</evidence>
<evidence type="ECO:0000256" key="1">
    <source>
        <dbReference type="ARBA" id="ARBA00004613"/>
    </source>
</evidence>
<evidence type="ECO:0000256" key="6">
    <source>
        <dbReference type="SAM" id="MobiDB-lite"/>
    </source>
</evidence>
<dbReference type="PROSITE" id="PS50835">
    <property type="entry name" value="IG_LIKE"/>
    <property type="match status" value="1"/>
</dbReference>
<dbReference type="InterPro" id="IPR036179">
    <property type="entry name" value="Ig-like_dom_sf"/>
</dbReference>
<gene>
    <name evidence="11" type="primary">igfbp7</name>
</gene>
<feature type="domain" description="Kazal-like" evidence="10">
    <location>
        <begin position="118"/>
        <end position="172"/>
    </location>
</feature>
<dbReference type="InterPro" id="IPR002350">
    <property type="entry name" value="Kazal_dom"/>
</dbReference>
<feature type="domain" description="IGFBP N-terminal" evidence="9">
    <location>
        <begin position="47"/>
        <end position="127"/>
    </location>
</feature>
<dbReference type="GO" id="GO:0009966">
    <property type="term" value="P:regulation of signal transduction"/>
    <property type="evidence" value="ECO:0007669"/>
    <property type="project" value="TreeGrafter"/>
</dbReference>
<dbReference type="SMART" id="SM00408">
    <property type="entry name" value="IGc2"/>
    <property type="match status" value="1"/>
</dbReference>
<dbReference type="SUPFAM" id="SSF100895">
    <property type="entry name" value="Kazal-type serine protease inhibitors"/>
    <property type="match status" value="1"/>
</dbReference>
<sequence>MRLFSVCKTRISAATHRTRSCTRFSVLVMMLWVLILPALTAAAVSRVQRSCGPCEPSSCAALPVTGCAFRVMDACGCCELCAAGEGETCGMRGSVVTRCAPGLECVKPHQDKKKAKKKSEPGVCTCKNGDYEVCGSDGVEYRSVCELRAASASAERQEKPGIKVQNKGKCAKAPVIVTSPGHVWNVTGAQVYLSCEAIGVPTPVLSWRKITGNNQKSQLLPGDEDNLAIQMRGGPEKHEVTGWVLIFPLTKDVAGTYECHATNTMGEASATGTIHVVESVDDIPSPKGEMAGFHLHRNKPHHSSVFQSSAARDTRSDT</sequence>
<dbReference type="FunFam" id="2.60.40.10:FF:000032">
    <property type="entry name" value="palladin isoform X1"/>
    <property type="match status" value="1"/>
</dbReference>
<dbReference type="Pfam" id="PF00219">
    <property type="entry name" value="IGFBP"/>
    <property type="match status" value="1"/>
</dbReference>
<dbReference type="InterPro" id="IPR003599">
    <property type="entry name" value="Ig_sub"/>
</dbReference>
<dbReference type="GO" id="GO:0001558">
    <property type="term" value="P:regulation of cell growth"/>
    <property type="evidence" value="ECO:0007669"/>
    <property type="project" value="InterPro"/>
</dbReference>
<evidence type="ECO:0000256" key="7">
    <source>
        <dbReference type="SAM" id="Phobius"/>
    </source>
</evidence>
<feature type="region of interest" description="Disordered" evidence="6">
    <location>
        <begin position="296"/>
        <end position="318"/>
    </location>
</feature>
<dbReference type="GO" id="GO:0005615">
    <property type="term" value="C:extracellular space"/>
    <property type="evidence" value="ECO:0007669"/>
    <property type="project" value="TreeGrafter"/>
</dbReference>
<name>A0A288NAB8_TACFU</name>
<accession>A0A288NAB8</accession>
<reference evidence="11" key="1">
    <citation type="submission" date="2015-10" db="EMBL/GenBank/DDBJ databases">
        <title>Sex difference in IGF system gene expression underlies sexual size dimorphism in yellow catfish.</title>
        <authorList>
            <person name="Zhao X."/>
        </authorList>
    </citation>
    <scope>NUCLEOTIDE SEQUENCE</scope>
</reference>
<keyword evidence="2" id="KW-0964">Secreted</keyword>
<dbReference type="SMART" id="SM00280">
    <property type="entry name" value="KAZAL"/>
    <property type="match status" value="1"/>
</dbReference>
<keyword evidence="7" id="KW-0472">Membrane</keyword>
<dbReference type="CDD" id="cd00104">
    <property type="entry name" value="KAZAL_FS"/>
    <property type="match status" value="1"/>
</dbReference>
<dbReference type="Gene3D" id="2.60.40.10">
    <property type="entry name" value="Immunoglobulins"/>
    <property type="match status" value="1"/>
</dbReference>
<dbReference type="SMART" id="SM00121">
    <property type="entry name" value="IB"/>
    <property type="match status" value="1"/>
</dbReference>
<dbReference type="EMBL" id="KT895995">
    <property type="protein sequence ID" value="AMS35119.1"/>
    <property type="molecule type" value="mRNA"/>
</dbReference>
<dbReference type="InterPro" id="IPR000867">
    <property type="entry name" value="IGFBP-like"/>
</dbReference>
<dbReference type="InterPro" id="IPR007110">
    <property type="entry name" value="Ig-like_dom"/>
</dbReference>
<dbReference type="Gene3D" id="4.10.40.20">
    <property type="match status" value="1"/>
</dbReference>
<dbReference type="InterPro" id="IPR011390">
    <property type="entry name" value="IGFBP_rP_mac25"/>
</dbReference>
<dbReference type="GO" id="GO:0005520">
    <property type="term" value="F:insulin-like growth factor binding"/>
    <property type="evidence" value="ECO:0007669"/>
    <property type="project" value="InterPro"/>
</dbReference>
<evidence type="ECO:0000259" key="9">
    <source>
        <dbReference type="PROSITE" id="PS51323"/>
    </source>
</evidence>
<evidence type="ECO:0000259" key="8">
    <source>
        <dbReference type="PROSITE" id="PS50835"/>
    </source>
</evidence>
<feature type="transmembrane region" description="Helical" evidence="7">
    <location>
        <begin position="21"/>
        <end position="44"/>
    </location>
</feature>
<dbReference type="Pfam" id="PF07648">
    <property type="entry name" value="Kazal_2"/>
    <property type="match status" value="1"/>
</dbReference>
<evidence type="ECO:0000256" key="2">
    <source>
        <dbReference type="ARBA" id="ARBA00022525"/>
    </source>
</evidence>
<keyword evidence="5" id="KW-0393">Immunoglobulin domain</keyword>
<protein>
    <submittedName>
        <fullName evidence="11">Insulin-like growth factor binding protein 7</fullName>
    </submittedName>
</protein>